<reference evidence="2 3" key="1">
    <citation type="submission" date="2016-07" db="EMBL/GenBank/DDBJ databases">
        <title>Pervasive Adenine N6-methylation of Active Genes in Fungi.</title>
        <authorList>
            <consortium name="DOE Joint Genome Institute"/>
            <person name="Mondo S.J."/>
            <person name="Dannebaum R.O."/>
            <person name="Kuo R.C."/>
            <person name="Labutti K."/>
            <person name="Haridas S."/>
            <person name="Kuo A."/>
            <person name="Salamov A."/>
            <person name="Ahrendt S.R."/>
            <person name="Lipzen A."/>
            <person name="Sullivan W."/>
            <person name="Andreopoulos W.B."/>
            <person name="Clum A."/>
            <person name="Lindquist E."/>
            <person name="Daum C."/>
            <person name="Ramamoorthy G.K."/>
            <person name="Gryganskyi A."/>
            <person name="Culley D."/>
            <person name="Magnuson J.K."/>
            <person name="James T.Y."/>
            <person name="O'Malley M.A."/>
            <person name="Stajich J.E."/>
            <person name="Spatafora J.W."/>
            <person name="Visel A."/>
            <person name="Grigoriev I.V."/>
        </authorList>
    </citation>
    <scope>NUCLEOTIDE SEQUENCE [LARGE SCALE GENOMIC DNA]</scope>
    <source>
        <strain evidence="2 3">PL171</strain>
    </source>
</reference>
<feature type="region of interest" description="Disordered" evidence="1">
    <location>
        <begin position="94"/>
        <end position="117"/>
    </location>
</feature>
<feature type="compositionally biased region" description="Low complexity" evidence="1">
    <location>
        <begin position="97"/>
        <end position="117"/>
    </location>
</feature>
<proteinExistence type="predicted"/>
<organism evidence="2 3">
    <name type="scientific">Catenaria anguillulae PL171</name>
    <dbReference type="NCBI Taxonomy" id="765915"/>
    <lineage>
        <taxon>Eukaryota</taxon>
        <taxon>Fungi</taxon>
        <taxon>Fungi incertae sedis</taxon>
        <taxon>Blastocladiomycota</taxon>
        <taxon>Blastocladiomycetes</taxon>
        <taxon>Blastocladiales</taxon>
        <taxon>Catenariaceae</taxon>
        <taxon>Catenaria</taxon>
    </lineage>
</organism>
<gene>
    <name evidence="2" type="ORF">BCR44DRAFT_1433130</name>
</gene>
<dbReference type="Proteomes" id="UP000193411">
    <property type="component" value="Unassembled WGS sequence"/>
</dbReference>
<sequence length="139" mass="15723">MPVFDGIKYAVPVHDPKVAKIEPTAHKDQHAKEQELVTRQHALTWQHRRAPSQALSQVTGVVGSGSSTIVRRVYHCRRYSLDRVLPLAPNQRHEYGTQRAWAGRTTARTARPRATTQTKKVILGRQVDRVPEADSTQWA</sequence>
<dbReference type="AlphaFoldDB" id="A0A1Y2HNV8"/>
<keyword evidence="3" id="KW-1185">Reference proteome</keyword>
<evidence type="ECO:0000313" key="2">
    <source>
        <dbReference type="EMBL" id="ORZ36278.1"/>
    </source>
</evidence>
<evidence type="ECO:0000313" key="3">
    <source>
        <dbReference type="Proteomes" id="UP000193411"/>
    </source>
</evidence>
<accession>A0A1Y2HNV8</accession>
<name>A0A1Y2HNV8_9FUNG</name>
<comment type="caution">
    <text evidence="2">The sequence shown here is derived from an EMBL/GenBank/DDBJ whole genome shotgun (WGS) entry which is preliminary data.</text>
</comment>
<dbReference type="EMBL" id="MCFL01000018">
    <property type="protein sequence ID" value="ORZ36278.1"/>
    <property type="molecule type" value="Genomic_DNA"/>
</dbReference>
<evidence type="ECO:0000256" key="1">
    <source>
        <dbReference type="SAM" id="MobiDB-lite"/>
    </source>
</evidence>
<protein>
    <submittedName>
        <fullName evidence="2">Uncharacterized protein</fullName>
    </submittedName>
</protein>